<sequence length="476" mass="51666">MGIFFFSSLLFSSLFSSGFRLTEQSLNGTALSSAYIAGAYGADSTYYNPANMGWDDNNKHELEINATMIYIPAFDFVTEGRDKGMTLDCSGGLGFLFCNQVQGQFGGGAAEVEGKGNKTLQPVPKIFYKTRSYNLFGIKTNFGLSFTTPSGLAMDWDGEGGGFLDDVMIMMLELNPVVSFKLSDHFSFAVGIRGLYSSGEFNNTLYVPITYQTSQAGATINAKGTTKVTQSSNAAASGLGYNFALTIRPFTKSDFRIAVTYRTNIHMDMKGSLSATSYIDMGKMASGTIGMDADLTLSADLPPILNIGFMKSFGRLATEFVIEKTYYGSADIFEFSYSNQKFTKNVTGSIMGIDTSSYINPAEMLGAADYSAVAYGNGWKDAMAYRLGLTFNYSPKLKLMGSFAYDKTPAPQGQFGIPDANAYVFGAGLRYQIWNGKGDVGIAYNIALKDNSKSFVQSKDGMGQLQLLTMGAKYRF</sequence>
<evidence type="ECO:0000256" key="4">
    <source>
        <dbReference type="ARBA" id="ARBA00022692"/>
    </source>
</evidence>
<dbReference type="PANTHER" id="PTHR35093:SF8">
    <property type="entry name" value="OUTER MEMBRANE PROTEIN NMB0088-RELATED"/>
    <property type="match status" value="1"/>
</dbReference>
<name>A0A650EM35_9HELI</name>
<evidence type="ECO:0000256" key="1">
    <source>
        <dbReference type="ARBA" id="ARBA00004571"/>
    </source>
</evidence>
<keyword evidence="5" id="KW-0732">Signal</keyword>
<dbReference type="SUPFAM" id="SSF56935">
    <property type="entry name" value="Porins"/>
    <property type="match status" value="1"/>
</dbReference>
<accession>A0A650EM35</accession>
<evidence type="ECO:0000256" key="5">
    <source>
        <dbReference type="ARBA" id="ARBA00022729"/>
    </source>
</evidence>
<protein>
    <recommendedName>
        <fullName evidence="9">Transporter</fullName>
    </recommendedName>
</protein>
<organism evidence="8">
    <name type="scientific">uncultured Helicobacter sp</name>
    <dbReference type="NCBI Taxonomy" id="175537"/>
    <lineage>
        <taxon>Bacteria</taxon>
        <taxon>Pseudomonadati</taxon>
        <taxon>Campylobacterota</taxon>
        <taxon>Epsilonproteobacteria</taxon>
        <taxon>Campylobacterales</taxon>
        <taxon>Helicobacteraceae</taxon>
        <taxon>Helicobacter</taxon>
        <taxon>environmental samples</taxon>
    </lineage>
</organism>
<reference evidence="8" key="1">
    <citation type="journal article" date="2020" name="J. ISSAAS">
        <title>Lactobacilli and other gastrointestinal microbiota of Peromyscus leucopus, reservoir host for agents of Lyme disease and other zoonoses in North America.</title>
        <authorList>
            <person name="Milovic A."/>
            <person name="Bassam K."/>
            <person name="Shao H."/>
            <person name="Chatzistamou I."/>
            <person name="Tufts D.M."/>
            <person name="Diuk-Wasser M."/>
            <person name="Barbour A.G."/>
        </authorList>
    </citation>
    <scope>NUCLEOTIDE SEQUENCE</scope>
    <source>
        <strain evidence="8">LL4</strain>
    </source>
</reference>
<keyword evidence="6" id="KW-0472">Membrane</keyword>
<evidence type="ECO:0008006" key="9">
    <source>
        <dbReference type="Google" id="ProtNLM"/>
    </source>
</evidence>
<proteinExistence type="inferred from homology"/>
<evidence type="ECO:0000256" key="3">
    <source>
        <dbReference type="ARBA" id="ARBA00022452"/>
    </source>
</evidence>
<dbReference type="AlphaFoldDB" id="A0A650EM35"/>
<comment type="subcellular location">
    <subcellularLocation>
        <location evidence="1">Cell outer membrane</location>
        <topology evidence="1">Multi-pass membrane protein</topology>
    </subcellularLocation>
</comment>
<dbReference type="Pfam" id="PF03349">
    <property type="entry name" value="Toluene_X"/>
    <property type="match status" value="1"/>
</dbReference>
<dbReference type="GO" id="GO:0015483">
    <property type="term" value="F:long-chain fatty acid transporting porin activity"/>
    <property type="evidence" value="ECO:0007669"/>
    <property type="project" value="TreeGrafter"/>
</dbReference>
<gene>
    <name evidence="8" type="ORF">Helico5904_1740</name>
</gene>
<dbReference type="GO" id="GO:0009279">
    <property type="term" value="C:cell outer membrane"/>
    <property type="evidence" value="ECO:0007669"/>
    <property type="project" value="UniProtKB-SubCell"/>
</dbReference>
<dbReference type="Gene3D" id="2.40.160.60">
    <property type="entry name" value="Outer membrane protein transport protein (OMPP1/FadL/TodX)"/>
    <property type="match status" value="1"/>
</dbReference>
<keyword evidence="7" id="KW-0998">Cell outer membrane</keyword>
<keyword evidence="3" id="KW-1134">Transmembrane beta strand</keyword>
<dbReference type="InterPro" id="IPR005017">
    <property type="entry name" value="OMPP1/FadL/TodX"/>
</dbReference>
<evidence type="ECO:0000256" key="2">
    <source>
        <dbReference type="ARBA" id="ARBA00008163"/>
    </source>
</evidence>
<comment type="similarity">
    <text evidence="2">Belongs to the OmpP1/FadL family.</text>
</comment>
<evidence type="ECO:0000256" key="7">
    <source>
        <dbReference type="ARBA" id="ARBA00023237"/>
    </source>
</evidence>
<evidence type="ECO:0000313" key="8">
    <source>
        <dbReference type="EMBL" id="QGT50502.1"/>
    </source>
</evidence>
<keyword evidence="4" id="KW-0812">Transmembrane</keyword>
<dbReference type="PANTHER" id="PTHR35093">
    <property type="entry name" value="OUTER MEMBRANE PROTEIN NMB0088-RELATED"/>
    <property type="match status" value="1"/>
</dbReference>
<evidence type="ECO:0000256" key="6">
    <source>
        <dbReference type="ARBA" id="ARBA00023136"/>
    </source>
</evidence>
<dbReference type="EMBL" id="MN577569">
    <property type="protein sequence ID" value="QGT50502.1"/>
    <property type="molecule type" value="Genomic_DNA"/>
</dbReference>